<keyword evidence="7" id="KW-1185">Reference proteome</keyword>
<feature type="compositionally biased region" description="Low complexity" evidence="2">
    <location>
        <begin position="410"/>
        <end position="433"/>
    </location>
</feature>
<dbReference type="RefSeq" id="WP_092339192.1">
    <property type="nucleotide sequence ID" value="NZ_FNIB01000002.1"/>
</dbReference>
<feature type="region of interest" description="Disordered" evidence="2">
    <location>
        <begin position="389"/>
        <end position="433"/>
    </location>
</feature>
<reference evidence="5 7" key="2">
    <citation type="submission" date="2019-03" db="EMBL/GenBank/DDBJ databases">
        <title>Genomics of glacier-inhabiting Cryobacterium strains.</title>
        <authorList>
            <person name="Liu Q."/>
            <person name="Xin Y.-H."/>
        </authorList>
    </citation>
    <scope>NUCLEOTIDE SEQUENCE [LARGE SCALE GENOMIC DNA]</scope>
    <source>
        <strain evidence="5 7">Hh8</strain>
    </source>
</reference>
<dbReference type="PANTHER" id="PTHR18964:SF149">
    <property type="entry name" value="BIFUNCTIONAL UDP-N-ACETYLGLUCOSAMINE 2-EPIMERASE_N-ACETYLMANNOSAMINE KINASE"/>
    <property type="match status" value="1"/>
</dbReference>
<dbReference type="Pfam" id="PF12802">
    <property type="entry name" value="MarR_2"/>
    <property type="match status" value="1"/>
</dbReference>
<dbReference type="Proteomes" id="UP000199639">
    <property type="component" value="Unassembled WGS sequence"/>
</dbReference>
<dbReference type="PANTHER" id="PTHR18964">
    <property type="entry name" value="ROK (REPRESSOR, ORF, KINASE) FAMILY"/>
    <property type="match status" value="1"/>
</dbReference>
<feature type="domain" description="HTH marR-type" evidence="3">
    <location>
        <begin position="19"/>
        <end position="62"/>
    </location>
</feature>
<dbReference type="InterPro" id="IPR043129">
    <property type="entry name" value="ATPase_NBD"/>
</dbReference>
<dbReference type="InterPro" id="IPR000835">
    <property type="entry name" value="HTH_MarR-typ"/>
</dbReference>
<protein>
    <submittedName>
        <fullName evidence="5">ROK family transcriptional regulator</fullName>
    </submittedName>
    <submittedName>
        <fullName evidence="4">Sugar kinase of the NBD/HSP70 family, may contain an N-terminal HTH domain</fullName>
    </submittedName>
</protein>
<evidence type="ECO:0000313" key="4">
    <source>
        <dbReference type="EMBL" id="SDM77710.1"/>
    </source>
</evidence>
<dbReference type="GO" id="GO:0016301">
    <property type="term" value="F:kinase activity"/>
    <property type="evidence" value="ECO:0007669"/>
    <property type="project" value="UniProtKB-KW"/>
</dbReference>
<evidence type="ECO:0000259" key="3">
    <source>
        <dbReference type="Pfam" id="PF12802"/>
    </source>
</evidence>
<dbReference type="CDD" id="cd23763">
    <property type="entry name" value="ASKHA_ATPase_ROK"/>
    <property type="match status" value="1"/>
</dbReference>
<proteinExistence type="inferred from homology"/>
<sequence>MALHEREMLAFRRRNSAACIGALRDHGVLTVSELASLTGLSRPTVESIVAEFETNGLVTHEQQTTTAAKGRPARRVAFNASAGYVAGLDLGLHRVTVLVSDLAGTIVATALHDITTDITGSELLALAAATLKRALAELDASRLTAVTVCISGIVDASGRVLQSNVLPEWSGLDLAASLSEQLGCQVSVENDVNMAALGELHAGAAQNADDVVFIMVGHRVSAAIILGGALHRGRNFAAGEVGDLESTGWGYQDVHETSVLGAFLGQSPEDVFAAAQVGDPDALELVTRFARRIIRGIAVVGLTVDPDLIVIGGGLSAGPVLLGALQTELALLVTRSTQPPLVSSALGRTGVALGGLVRALEVVSERLYGAKDIAVPRFSLPAIPVTEADAEAARPESARPDPTTFGARLATHAASANGSSSNANTGTATHPHS</sequence>
<accession>A0A4V3I9Y3</accession>
<gene>
    <name evidence="5" type="ORF">E3O21_04220</name>
    <name evidence="4" type="ORF">SAMN05216368_102216</name>
</gene>
<evidence type="ECO:0000313" key="5">
    <source>
        <dbReference type="EMBL" id="TFB81068.1"/>
    </source>
</evidence>
<dbReference type="SUPFAM" id="SSF53067">
    <property type="entry name" value="Actin-like ATPase domain"/>
    <property type="match status" value="1"/>
</dbReference>
<organism evidence="4 6">
    <name type="scientific">Cryobacterium flavum</name>
    <dbReference type="NCBI Taxonomy" id="1424659"/>
    <lineage>
        <taxon>Bacteria</taxon>
        <taxon>Bacillati</taxon>
        <taxon>Actinomycetota</taxon>
        <taxon>Actinomycetes</taxon>
        <taxon>Micrococcales</taxon>
        <taxon>Microbacteriaceae</taxon>
        <taxon>Cryobacterium</taxon>
    </lineage>
</organism>
<dbReference type="AlphaFoldDB" id="A0A4V3I9Y3"/>
<dbReference type="Gene3D" id="1.10.10.10">
    <property type="entry name" value="Winged helix-like DNA-binding domain superfamily/Winged helix DNA-binding domain"/>
    <property type="match status" value="1"/>
</dbReference>
<dbReference type="SUPFAM" id="SSF46785">
    <property type="entry name" value="Winged helix' DNA-binding domain"/>
    <property type="match status" value="1"/>
</dbReference>
<name>A0A4V3I9Y3_9MICO</name>
<evidence type="ECO:0000256" key="2">
    <source>
        <dbReference type="SAM" id="MobiDB-lite"/>
    </source>
</evidence>
<dbReference type="EMBL" id="SOFD01000009">
    <property type="protein sequence ID" value="TFB81068.1"/>
    <property type="molecule type" value="Genomic_DNA"/>
</dbReference>
<dbReference type="InterPro" id="IPR036390">
    <property type="entry name" value="WH_DNA-bd_sf"/>
</dbReference>
<dbReference type="Pfam" id="PF00480">
    <property type="entry name" value="ROK"/>
    <property type="match status" value="2"/>
</dbReference>
<evidence type="ECO:0000313" key="7">
    <source>
        <dbReference type="Proteomes" id="UP000298252"/>
    </source>
</evidence>
<dbReference type="Proteomes" id="UP000298252">
    <property type="component" value="Unassembled WGS sequence"/>
</dbReference>
<dbReference type="InterPro" id="IPR036388">
    <property type="entry name" value="WH-like_DNA-bd_sf"/>
</dbReference>
<evidence type="ECO:0000256" key="1">
    <source>
        <dbReference type="ARBA" id="ARBA00006479"/>
    </source>
</evidence>
<keyword evidence="4" id="KW-0418">Kinase</keyword>
<evidence type="ECO:0000313" key="6">
    <source>
        <dbReference type="Proteomes" id="UP000199639"/>
    </source>
</evidence>
<comment type="similarity">
    <text evidence="1">Belongs to the ROK (NagC/XylR) family.</text>
</comment>
<keyword evidence="4" id="KW-0808">Transferase</keyword>
<dbReference type="STRING" id="1424659.SAMN05216368_102216"/>
<dbReference type="InterPro" id="IPR000600">
    <property type="entry name" value="ROK"/>
</dbReference>
<dbReference type="Gene3D" id="3.30.420.40">
    <property type="match status" value="4"/>
</dbReference>
<reference evidence="4 6" key="1">
    <citation type="submission" date="2016-10" db="EMBL/GenBank/DDBJ databases">
        <authorList>
            <person name="Varghese N."/>
            <person name="Submissions S."/>
        </authorList>
    </citation>
    <scope>NUCLEOTIDE SEQUENCE [LARGE SCALE GENOMIC DNA]</scope>
    <source>
        <strain evidence="4 6">CGMCC 1.11215</strain>
    </source>
</reference>
<dbReference type="EMBL" id="FNIB01000002">
    <property type="protein sequence ID" value="SDM77710.1"/>
    <property type="molecule type" value="Genomic_DNA"/>
</dbReference>